<dbReference type="EMBL" id="LSFI01000007">
    <property type="protein sequence ID" value="OAG28321.1"/>
    <property type="molecule type" value="Genomic_DNA"/>
</dbReference>
<dbReference type="SMART" id="SM00507">
    <property type="entry name" value="HNHc"/>
    <property type="match status" value="1"/>
</dbReference>
<dbReference type="OrthoDB" id="9802901at2"/>
<accession>A0A177E9X8</accession>
<proteinExistence type="predicted"/>
<dbReference type="InterPro" id="IPR052892">
    <property type="entry name" value="NA-targeting_endonuclease"/>
</dbReference>
<dbReference type="InterPro" id="IPR003615">
    <property type="entry name" value="HNH_nuc"/>
</dbReference>
<feature type="domain" description="HNH nuclease" evidence="1">
    <location>
        <begin position="99"/>
        <end position="153"/>
    </location>
</feature>
<evidence type="ECO:0000313" key="2">
    <source>
        <dbReference type="EMBL" id="OAG28321.1"/>
    </source>
</evidence>
<dbReference type="Pfam" id="PF14279">
    <property type="entry name" value="HNH_5"/>
    <property type="match status" value="1"/>
</dbReference>
<dbReference type="CDD" id="cd00085">
    <property type="entry name" value="HNHc"/>
    <property type="match status" value="1"/>
</dbReference>
<evidence type="ECO:0000313" key="3">
    <source>
        <dbReference type="Proteomes" id="UP000076964"/>
    </source>
</evidence>
<dbReference type="STRING" id="1795632.TH606_02350"/>
<dbReference type="RefSeq" id="WP_068541090.1">
    <property type="nucleotide sequence ID" value="NZ_LSFI01000007.1"/>
</dbReference>
<sequence length="204" mass="23411">MKSNGNILSEKVLVLNRSYQAIQITTVQKAICHLVKGTAKVITPDWTTHTLEEWILASQFYAGNGNGHRFIRSPNLSFLAPDAIYLVSYDRLPRVEVVFSRANLIMRDRYTCQYCGKSVKNPKDRTIDHIIPRSRGGKTTWENVVLCCRKCNIKKGNRTPEEAGMKLLSTPKAPRWESLIMEDFPKEKQKVWRHFLDFAGIIES</sequence>
<keyword evidence="2" id="KW-0255">Endonuclease</keyword>
<keyword evidence="2" id="KW-0378">Hydrolase</keyword>
<keyword evidence="2" id="KW-0540">Nuclease</keyword>
<dbReference type="Proteomes" id="UP000076964">
    <property type="component" value="Unassembled WGS sequence"/>
</dbReference>
<keyword evidence="3" id="KW-1185">Reference proteome</keyword>
<dbReference type="PANTHER" id="PTHR33877:SF2">
    <property type="entry name" value="OS07G0170200 PROTEIN"/>
    <property type="match status" value="1"/>
</dbReference>
<dbReference type="PANTHER" id="PTHR33877">
    <property type="entry name" value="SLL1193 PROTEIN"/>
    <property type="match status" value="1"/>
</dbReference>
<dbReference type="AlphaFoldDB" id="A0A177E9X8"/>
<protein>
    <submittedName>
        <fullName evidence="2">HNH endonuclease</fullName>
    </submittedName>
</protein>
<dbReference type="GO" id="GO:0004519">
    <property type="term" value="F:endonuclease activity"/>
    <property type="evidence" value="ECO:0007669"/>
    <property type="project" value="UniProtKB-KW"/>
</dbReference>
<dbReference type="InterPro" id="IPR029471">
    <property type="entry name" value="HNH_5"/>
</dbReference>
<evidence type="ECO:0000259" key="1">
    <source>
        <dbReference type="SMART" id="SM00507"/>
    </source>
</evidence>
<gene>
    <name evidence="2" type="ORF">TH606_02350</name>
</gene>
<reference evidence="2 3" key="1">
    <citation type="submission" date="2016-02" db="EMBL/GenBank/DDBJ databases">
        <title>Draft genome sequence of Thermodesulfatator sp. S606.</title>
        <authorList>
            <person name="Lai Q."/>
            <person name="Cao J."/>
            <person name="Dupont S."/>
            <person name="Shao Z."/>
            <person name="Jebbar M."/>
            <person name="Alain K."/>
        </authorList>
    </citation>
    <scope>NUCLEOTIDE SEQUENCE [LARGE SCALE GENOMIC DNA]</scope>
    <source>
        <strain evidence="2 3">S606</strain>
    </source>
</reference>
<organism evidence="2 3">
    <name type="scientific">Thermodesulfatator autotrophicus</name>
    <dbReference type="NCBI Taxonomy" id="1795632"/>
    <lineage>
        <taxon>Bacteria</taxon>
        <taxon>Pseudomonadati</taxon>
        <taxon>Thermodesulfobacteriota</taxon>
        <taxon>Thermodesulfobacteria</taxon>
        <taxon>Thermodesulfobacteriales</taxon>
        <taxon>Thermodesulfatatoraceae</taxon>
        <taxon>Thermodesulfatator</taxon>
    </lineage>
</organism>
<name>A0A177E9X8_9BACT</name>
<comment type="caution">
    <text evidence="2">The sequence shown here is derived from an EMBL/GenBank/DDBJ whole genome shotgun (WGS) entry which is preliminary data.</text>
</comment>
<dbReference type="Gene3D" id="1.10.30.50">
    <property type="match status" value="1"/>
</dbReference>